<gene>
    <name evidence="2" type="ORF">XCCB100_0662</name>
</gene>
<evidence type="ECO:0000313" key="3">
    <source>
        <dbReference type="Proteomes" id="UP000001188"/>
    </source>
</evidence>
<proteinExistence type="predicted"/>
<organism evidence="2 3">
    <name type="scientific">Xanthomonas campestris pv. campestris (strain B100)</name>
    <dbReference type="NCBI Taxonomy" id="509169"/>
    <lineage>
        <taxon>Bacteria</taxon>
        <taxon>Pseudomonadati</taxon>
        <taxon>Pseudomonadota</taxon>
        <taxon>Gammaproteobacteria</taxon>
        <taxon>Lysobacterales</taxon>
        <taxon>Lysobacteraceae</taxon>
        <taxon>Xanthomonas</taxon>
    </lineage>
</organism>
<sequence length="136" mass="15465">MPRRCGSCPLSSTRLPRPSTGMAGVLIDNGSRPCRQGVAGDARETVWRGEERRRPASMARIRARPLESELYNKADPGTVDDYAHHLRKVWSYCRCRLCGDANANANADGYRLFGELIHKDNIESYLMLPEMFYFRL</sequence>
<feature type="region of interest" description="Disordered" evidence="1">
    <location>
        <begin position="1"/>
        <end position="22"/>
    </location>
</feature>
<dbReference type="AlphaFoldDB" id="B0RNG6"/>
<dbReference type="HOGENOM" id="CLU_1874635_0_0_6"/>
<evidence type="ECO:0000256" key="1">
    <source>
        <dbReference type="SAM" id="MobiDB-lite"/>
    </source>
</evidence>
<accession>B0RNG6</accession>
<reference evidence="2 3" key="1">
    <citation type="journal article" date="2008" name="J. Biotechnol.">
        <title>The genome of Xanthomonas campestris pv. campestris B100 and its use for the reconstruction of metabolic pathways involved in xanthan biosynthesis.</title>
        <authorList>
            <person name="Vorholter F.J."/>
            <person name="Schneiker S."/>
            <person name="Goesmann A."/>
            <person name="Krause L."/>
            <person name="Bekel T."/>
            <person name="Kaiser O."/>
            <person name="Linke B."/>
            <person name="Patschkowski T."/>
            <person name="Ruckert C."/>
            <person name="Schmid J."/>
            <person name="Sidhu V.K."/>
            <person name="Sieber V."/>
            <person name="Tauch A."/>
            <person name="Watt S.A."/>
            <person name="Weisshaar B."/>
            <person name="Becker A."/>
            <person name="Niehaus K."/>
            <person name="Puhler A."/>
        </authorList>
    </citation>
    <scope>NUCLEOTIDE SEQUENCE [LARGE SCALE GENOMIC DNA]</scope>
    <source>
        <strain evidence="2 3">B100</strain>
    </source>
</reference>
<dbReference type="KEGG" id="xca:xcc-b100_0662"/>
<protein>
    <submittedName>
        <fullName evidence="2">Uncharacterized protein</fullName>
    </submittedName>
</protein>
<dbReference type="Proteomes" id="UP000001188">
    <property type="component" value="Chromosome"/>
</dbReference>
<dbReference type="EMBL" id="AM920689">
    <property type="protein sequence ID" value="CAP50001.1"/>
    <property type="molecule type" value="Genomic_DNA"/>
</dbReference>
<evidence type="ECO:0000313" key="2">
    <source>
        <dbReference type="EMBL" id="CAP50001.1"/>
    </source>
</evidence>
<name>B0RNG6_XANCB</name>